<dbReference type="Proteomes" id="UP001596380">
    <property type="component" value="Unassembled WGS sequence"/>
</dbReference>
<protein>
    <submittedName>
        <fullName evidence="1">Uncharacterized protein</fullName>
    </submittedName>
</protein>
<dbReference type="EMBL" id="JBHSXS010000085">
    <property type="protein sequence ID" value="MFC6887363.1"/>
    <property type="molecule type" value="Genomic_DNA"/>
</dbReference>
<name>A0ABW2D3S3_9ACTN</name>
<proteinExistence type="predicted"/>
<evidence type="ECO:0000313" key="2">
    <source>
        <dbReference type="Proteomes" id="UP001596380"/>
    </source>
</evidence>
<comment type="caution">
    <text evidence="1">The sequence shown here is derived from an EMBL/GenBank/DDBJ whole genome shotgun (WGS) entry which is preliminary data.</text>
</comment>
<organism evidence="1 2">
    <name type="scientific">Actinomadura yumaensis</name>
    <dbReference type="NCBI Taxonomy" id="111807"/>
    <lineage>
        <taxon>Bacteria</taxon>
        <taxon>Bacillati</taxon>
        <taxon>Actinomycetota</taxon>
        <taxon>Actinomycetes</taxon>
        <taxon>Streptosporangiales</taxon>
        <taxon>Thermomonosporaceae</taxon>
        <taxon>Actinomadura</taxon>
    </lineage>
</organism>
<dbReference type="RefSeq" id="WP_378043789.1">
    <property type="nucleotide sequence ID" value="NZ_JBHSXE010000001.1"/>
</dbReference>
<sequence length="87" mass="9941">MSGYLRDSKANGWTACVRFLFTEGKKGYFSRHTIMARSSKGSWYYYDGKATVKISAKSSLSSHLYVQECGRNKKTGKYLYGKSKKLF</sequence>
<evidence type="ECO:0000313" key="1">
    <source>
        <dbReference type="EMBL" id="MFC6887363.1"/>
    </source>
</evidence>
<reference evidence="2" key="1">
    <citation type="journal article" date="2019" name="Int. J. Syst. Evol. Microbiol.">
        <title>The Global Catalogue of Microorganisms (GCM) 10K type strain sequencing project: providing services to taxonomists for standard genome sequencing and annotation.</title>
        <authorList>
            <consortium name="The Broad Institute Genomics Platform"/>
            <consortium name="The Broad Institute Genome Sequencing Center for Infectious Disease"/>
            <person name="Wu L."/>
            <person name="Ma J."/>
        </authorList>
    </citation>
    <scope>NUCLEOTIDE SEQUENCE [LARGE SCALE GENOMIC DNA]</scope>
    <source>
        <strain evidence="2">JCM 3369</strain>
    </source>
</reference>
<keyword evidence="2" id="KW-1185">Reference proteome</keyword>
<gene>
    <name evidence="1" type="ORF">ACFQKB_46900</name>
</gene>
<dbReference type="SUPFAM" id="SSF69360">
    <property type="entry name" value="Cell wall binding repeat"/>
    <property type="match status" value="1"/>
</dbReference>
<accession>A0ABW2D3S3</accession>